<dbReference type="RefSeq" id="WP_184394850.1">
    <property type="nucleotide sequence ID" value="NZ_BAAAJD010000004.1"/>
</dbReference>
<dbReference type="Proteomes" id="UP000572635">
    <property type="component" value="Unassembled WGS sequence"/>
</dbReference>
<evidence type="ECO:0000313" key="5">
    <source>
        <dbReference type="Proteomes" id="UP000572635"/>
    </source>
</evidence>
<keyword evidence="2" id="KW-0472">Membrane</keyword>
<dbReference type="EMBL" id="JACHDB010000001">
    <property type="protein sequence ID" value="MBB5434330.1"/>
    <property type="molecule type" value="Genomic_DNA"/>
</dbReference>
<evidence type="ECO:0000256" key="3">
    <source>
        <dbReference type="SAM" id="SignalP"/>
    </source>
</evidence>
<gene>
    <name evidence="4" type="ORF">HDA36_004414</name>
</gene>
<keyword evidence="5" id="KW-1185">Reference proteome</keyword>
<reference evidence="4 5" key="1">
    <citation type="submission" date="2020-08" db="EMBL/GenBank/DDBJ databases">
        <title>Sequencing the genomes of 1000 actinobacteria strains.</title>
        <authorList>
            <person name="Klenk H.-P."/>
        </authorList>
    </citation>
    <scope>NUCLEOTIDE SEQUENCE [LARGE SCALE GENOMIC DNA]</scope>
    <source>
        <strain evidence="4 5">DSM 44551</strain>
    </source>
</reference>
<feature type="region of interest" description="Disordered" evidence="1">
    <location>
        <begin position="258"/>
        <end position="321"/>
    </location>
</feature>
<feature type="compositionally biased region" description="Pro residues" evidence="1">
    <location>
        <begin position="269"/>
        <end position="279"/>
    </location>
</feature>
<evidence type="ECO:0000256" key="2">
    <source>
        <dbReference type="SAM" id="Phobius"/>
    </source>
</evidence>
<feature type="signal peptide" evidence="3">
    <location>
        <begin position="1"/>
        <end position="25"/>
    </location>
</feature>
<keyword evidence="2" id="KW-0812">Transmembrane</keyword>
<feature type="compositionally biased region" description="Low complexity" evidence="1">
    <location>
        <begin position="83"/>
        <end position="93"/>
    </location>
</feature>
<keyword evidence="3" id="KW-0732">Signal</keyword>
<feature type="chain" id="PRO_5031015909" description="LPXTG cell wall anchor domain-containing protein" evidence="3">
    <location>
        <begin position="26"/>
        <end position="359"/>
    </location>
</feature>
<dbReference type="AlphaFoldDB" id="A0A7W8QPR3"/>
<evidence type="ECO:0000256" key="1">
    <source>
        <dbReference type="SAM" id="MobiDB-lite"/>
    </source>
</evidence>
<sequence length="359" mass="35413">MTTRITAGFAAFAFAGLGAAGTAWADPADETENGQQQIEDGAQQSPQPSKSPEAPQDGGPDSEDPKGEQPKEPGDDPAGGDGDQATDPQADGQGMKGGVDELDGDAPEPVSTDYTCSTPGSEASSGPVDWYFETDADAYDPGDTVKYQGVFDGGSYFYLADGGNITALTVTGDIDLSGGAAPSESVSVSSSWTGNSEDPFAEEEGWSYDLDGELTAGDGTKIVFSTGTITFKATQESGDTTVTTCEPGAPAELAKVAVSGKDDDDGKPAPSPSPSPSPSTSPSTSPGDGGEDGKDGDKGDDKPAPGKGGSAGGGGSLPVTGAALGGLVAAAVAAVGGGGAAMYFARKKKAAPEAADGES</sequence>
<feature type="compositionally biased region" description="Polar residues" evidence="1">
    <location>
        <begin position="112"/>
        <end position="124"/>
    </location>
</feature>
<feature type="compositionally biased region" description="Gly residues" evidence="1">
    <location>
        <begin position="306"/>
        <end position="316"/>
    </location>
</feature>
<protein>
    <recommendedName>
        <fullName evidence="6">LPXTG cell wall anchor domain-containing protein</fullName>
    </recommendedName>
</protein>
<proteinExistence type="predicted"/>
<keyword evidence="2" id="KW-1133">Transmembrane helix</keyword>
<feature type="compositionally biased region" description="Basic and acidic residues" evidence="1">
    <location>
        <begin position="63"/>
        <end position="74"/>
    </location>
</feature>
<comment type="caution">
    <text evidence="4">The sequence shown here is derived from an EMBL/GenBank/DDBJ whole genome shotgun (WGS) entry which is preliminary data.</text>
</comment>
<feature type="transmembrane region" description="Helical" evidence="2">
    <location>
        <begin position="323"/>
        <end position="345"/>
    </location>
</feature>
<feature type="compositionally biased region" description="Basic and acidic residues" evidence="1">
    <location>
        <begin position="291"/>
        <end position="304"/>
    </location>
</feature>
<organism evidence="4 5">
    <name type="scientific">Nocardiopsis composta</name>
    <dbReference type="NCBI Taxonomy" id="157465"/>
    <lineage>
        <taxon>Bacteria</taxon>
        <taxon>Bacillati</taxon>
        <taxon>Actinomycetota</taxon>
        <taxon>Actinomycetes</taxon>
        <taxon>Streptosporangiales</taxon>
        <taxon>Nocardiopsidaceae</taxon>
        <taxon>Nocardiopsis</taxon>
    </lineage>
</organism>
<accession>A0A7W8QPR3</accession>
<feature type="region of interest" description="Disordered" evidence="1">
    <location>
        <begin position="24"/>
        <end position="128"/>
    </location>
</feature>
<evidence type="ECO:0008006" key="6">
    <source>
        <dbReference type="Google" id="ProtNLM"/>
    </source>
</evidence>
<evidence type="ECO:0000313" key="4">
    <source>
        <dbReference type="EMBL" id="MBB5434330.1"/>
    </source>
</evidence>
<feature type="compositionally biased region" description="Polar residues" evidence="1">
    <location>
        <begin position="33"/>
        <end position="50"/>
    </location>
</feature>
<name>A0A7W8QPR3_9ACTN</name>